<gene>
    <name evidence="1" type="ORF">BT96DRAFT_919134</name>
</gene>
<dbReference type="AlphaFoldDB" id="A0A6A4HSR0"/>
<keyword evidence="2" id="KW-1185">Reference proteome</keyword>
<proteinExistence type="predicted"/>
<dbReference type="OrthoDB" id="2522283at2759"/>
<dbReference type="SUPFAM" id="SSF52047">
    <property type="entry name" value="RNI-like"/>
    <property type="match status" value="1"/>
</dbReference>
<reference evidence="1" key="1">
    <citation type="journal article" date="2019" name="Environ. Microbiol.">
        <title>Fungal ecological strategies reflected in gene transcription - a case study of two litter decomposers.</title>
        <authorList>
            <person name="Barbi F."/>
            <person name="Kohler A."/>
            <person name="Barry K."/>
            <person name="Baskaran P."/>
            <person name="Daum C."/>
            <person name="Fauchery L."/>
            <person name="Ihrmark K."/>
            <person name="Kuo A."/>
            <person name="LaButti K."/>
            <person name="Lipzen A."/>
            <person name="Morin E."/>
            <person name="Grigoriev I.V."/>
            <person name="Henrissat B."/>
            <person name="Lindahl B."/>
            <person name="Martin F."/>
        </authorList>
    </citation>
    <scope>NUCLEOTIDE SEQUENCE</scope>
    <source>
        <strain evidence="1">JB14</strain>
    </source>
</reference>
<protein>
    <submittedName>
        <fullName evidence="1">Uncharacterized protein</fullName>
    </submittedName>
</protein>
<organism evidence="1 2">
    <name type="scientific">Gymnopus androsaceus JB14</name>
    <dbReference type="NCBI Taxonomy" id="1447944"/>
    <lineage>
        <taxon>Eukaryota</taxon>
        <taxon>Fungi</taxon>
        <taxon>Dikarya</taxon>
        <taxon>Basidiomycota</taxon>
        <taxon>Agaricomycotina</taxon>
        <taxon>Agaricomycetes</taxon>
        <taxon>Agaricomycetidae</taxon>
        <taxon>Agaricales</taxon>
        <taxon>Marasmiineae</taxon>
        <taxon>Omphalotaceae</taxon>
        <taxon>Gymnopus</taxon>
    </lineage>
</organism>
<evidence type="ECO:0000313" key="2">
    <source>
        <dbReference type="Proteomes" id="UP000799118"/>
    </source>
</evidence>
<evidence type="ECO:0000313" key="1">
    <source>
        <dbReference type="EMBL" id="KAE9401003.1"/>
    </source>
</evidence>
<sequence>MGFFRFFDLYNQPTSEHNVSFDLTISHPVQSKSILPTTPQQSYCYASRIPPEIILLILESAYDDEDVESNNNKGMLRSFALVCRDWALPAQKLLFRHASLNSLADYLAFSSATNRSTERGRVLGDAVRSMRASLDPNQPSSLSQLSFAHAVTLCPNLHALDISLYGCVSPGNDIVGSPDTLRMRRPAPSFDEAALALLKSGPRISTLRFSNWSENRQSITQLLSVWTTLTTLVIGGTAPELPSPVSEPFPCALQELGINFQTCPSVDFFRWLLHNSMDTLCALEVEREPSSPDVLLYLIDTHCATLQSLSLPTCTRATARVIEKCTRLHGFSVEDGGSFPLALKKLSSRVGHVGFGLNKEMSMQSVLEAVKANESLQAVTVNLWNDGKLHRQLPSLKMACALRGIDLRITHDIRAFRGIVRGKHMAQK</sequence>
<accession>A0A6A4HSR0</accession>
<dbReference type="EMBL" id="ML769451">
    <property type="protein sequence ID" value="KAE9401003.1"/>
    <property type="molecule type" value="Genomic_DNA"/>
</dbReference>
<dbReference type="Proteomes" id="UP000799118">
    <property type="component" value="Unassembled WGS sequence"/>
</dbReference>
<name>A0A6A4HSR0_9AGAR</name>
<dbReference type="Gene3D" id="3.80.10.10">
    <property type="entry name" value="Ribonuclease Inhibitor"/>
    <property type="match status" value="1"/>
</dbReference>
<dbReference type="InterPro" id="IPR032675">
    <property type="entry name" value="LRR_dom_sf"/>
</dbReference>